<keyword evidence="5" id="KW-0747">Spliceosome</keyword>
<keyword evidence="6" id="KW-0508">mRNA splicing</keyword>
<evidence type="ECO:0000256" key="1">
    <source>
        <dbReference type="ARBA" id="ARBA00004123"/>
    </source>
</evidence>
<comment type="caution">
    <text evidence="10">The sequence shown here is derived from an EMBL/GenBank/DDBJ whole genome shotgun (WGS) entry which is preliminary data.</text>
</comment>
<feature type="region of interest" description="Disordered" evidence="9">
    <location>
        <begin position="246"/>
        <end position="272"/>
    </location>
</feature>
<proteinExistence type="inferred from homology"/>
<dbReference type="GO" id="GO:0071013">
    <property type="term" value="C:catalytic step 2 spliceosome"/>
    <property type="evidence" value="ECO:0007669"/>
    <property type="project" value="TreeGrafter"/>
</dbReference>
<dbReference type="AlphaFoldDB" id="A0A1W0XDC8"/>
<feature type="coiled-coil region" evidence="8">
    <location>
        <begin position="139"/>
        <end position="173"/>
    </location>
</feature>
<gene>
    <name evidence="10" type="ORF">BV898_01050</name>
</gene>
<evidence type="ECO:0000256" key="8">
    <source>
        <dbReference type="SAM" id="Coils"/>
    </source>
</evidence>
<evidence type="ECO:0000256" key="6">
    <source>
        <dbReference type="ARBA" id="ARBA00023187"/>
    </source>
</evidence>
<sequence length="272" mass="31214">MLTGTLSGSASLVDALPYVDAGYDSPGVREAVLALVEEEMKVYRPNKDYLSHLPQMNLDAFQTDLMKVEMKRLDDGLPMEKLDFKKYSQSKPAVNRRRDPSAWEESFNRVAVLHNHMTNRLANLQLQLEYGPEVWRRYIPTVERQVKLAERELKDVRNRIQEVNWERKNSQTRAGQKLHELESRWVELIDKNFQIERSCLELESIIAGMERVAAEHAAKKANRATEAQVPNVDGTADLAVEVNHMEISRSESEPEEADQSTDHVPAQLLYSE</sequence>
<evidence type="ECO:0000313" key="11">
    <source>
        <dbReference type="Proteomes" id="UP000192578"/>
    </source>
</evidence>
<dbReference type="GO" id="GO:0071011">
    <property type="term" value="C:precatalytic spliceosome"/>
    <property type="evidence" value="ECO:0007669"/>
    <property type="project" value="TreeGrafter"/>
</dbReference>
<reference evidence="11" key="1">
    <citation type="submission" date="2017-01" db="EMBL/GenBank/DDBJ databases">
        <title>Comparative genomics of anhydrobiosis in the tardigrade Hypsibius dujardini.</title>
        <authorList>
            <person name="Yoshida Y."/>
            <person name="Koutsovoulos G."/>
            <person name="Laetsch D."/>
            <person name="Stevens L."/>
            <person name="Kumar S."/>
            <person name="Horikawa D."/>
            <person name="Ishino K."/>
            <person name="Komine S."/>
            <person name="Tomita M."/>
            <person name="Blaxter M."/>
            <person name="Arakawa K."/>
        </authorList>
    </citation>
    <scope>NUCLEOTIDE SEQUENCE [LARGE SCALE GENOMIC DNA]</scope>
    <source>
        <strain evidence="11">Z151</strain>
    </source>
</reference>
<evidence type="ECO:0000256" key="3">
    <source>
        <dbReference type="ARBA" id="ARBA00014158"/>
    </source>
</evidence>
<dbReference type="PANTHER" id="PTHR13296:SF0">
    <property type="entry name" value="PRE-MRNA-SPLICING FACTOR SPF27"/>
    <property type="match status" value="1"/>
</dbReference>
<evidence type="ECO:0000256" key="4">
    <source>
        <dbReference type="ARBA" id="ARBA00022664"/>
    </source>
</evidence>
<organism evidence="10 11">
    <name type="scientific">Hypsibius exemplaris</name>
    <name type="common">Freshwater tardigrade</name>
    <dbReference type="NCBI Taxonomy" id="2072580"/>
    <lineage>
        <taxon>Eukaryota</taxon>
        <taxon>Metazoa</taxon>
        <taxon>Ecdysozoa</taxon>
        <taxon>Tardigrada</taxon>
        <taxon>Eutardigrada</taxon>
        <taxon>Parachela</taxon>
        <taxon>Hypsibioidea</taxon>
        <taxon>Hypsibiidae</taxon>
        <taxon>Hypsibius</taxon>
    </lineage>
</organism>
<dbReference type="Pfam" id="PF05700">
    <property type="entry name" value="BCAS2"/>
    <property type="match status" value="1"/>
</dbReference>
<protein>
    <recommendedName>
        <fullName evidence="3">Pre-mRNA-splicing factor SPF27</fullName>
    </recommendedName>
</protein>
<dbReference type="OrthoDB" id="205794at2759"/>
<evidence type="ECO:0000256" key="9">
    <source>
        <dbReference type="SAM" id="MobiDB-lite"/>
    </source>
</evidence>
<comment type="similarity">
    <text evidence="2">Belongs to the SPF27 family.</text>
</comment>
<comment type="subcellular location">
    <subcellularLocation>
        <location evidence="1">Nucleus</location>
    </subcellularLocation>
</comment>
<keyword evidence="8" id="KW-0175">Coiled coil</keyword>
<dbReference type="GO" id="GO:0008380">
    <property type="term" value="P:RNA splicing"/>
    <property type="evidence" value="ECO:0007669"/>
    <property type="project" value="UniProtKB-KW"/>
</dbReference>
<dbReference type="InterPro" id="IPR008409">
    <property type="entry name" value="SPF27"/>
</dbReference>
<dbReference type="EMBL" id="MTYJ01000003">
    <property type="protein sequence ID" value="OQV25372.1"/>
    <property type="molecule type" value="Genomic_DNA"/>
</dbReference>
<accession>A0A1W0XDC8</accession>
<keyword evidence="7" id="KW-0539">Nucleus</keyword>
<name>A0A1W0XDC8_HYPEX</name>
<dbReference type="GO" id="GO:0000974">
    <property type="term" value="C:Prp19 complex"/>
    <property type="evidence" value="ECO:0007669"/>
    <property type="project" value="TreeGrafter"/>
</dbReference>
<evidence type="ECO:0000256" key="2">
    <source>
        <dbReference type="ARBA" id="ARBA00010788"/>
    </source>
</evidence>
<keyword evidence="11" id="KW-1185">Reference proteome</keyword>
<keyword evidence="4" id="KW-0507">mRNA processing</keyword>
<dbReference type="PANTHER" id="PTHR13296">
    <property type="entry name" value="BCAS2 PROTEIN"/>
    <property type="match status" value="1"/>
</dbReference>
<dbReference type="Proteomes" id="UP000192578">
    <property type="component" value="Unassembled WGS sequence"/>
</dbReference>
<evidence type="ECO:0000313" key="10">
    <source>
        <dbReference type="EMBL" id="OQV25372.1"/>
    </source>
</evidence>
<evidence type="ECO:0000256" key="7">
    <source>
        <dbReference type="ARBA" id="ARBA00023242"/>
    </source>
</evidence>
<evidence type="ECO:0000256" key="5">
    <source>
        <dbReference type="ARBA" id="ARBA00022728"/>
    </source>
</evidence>
<dbReference type="GO" id="GO:0006397">
    <property type="term" value="P:mRNA processing"/>
    <property type="evidence" value="ECO:0007669"/>
    <property type="project" value="UniProtKB-KW"/>
</dbReference>